<keyword evidence="3" id="KW-1185">Reference proteome</keyword>
<comment type="caution">
    <text evidence="2">The sequence shown here is derived from an EMBL/GenBank/DDBJ whole genome shotgun (WGS) entry which is preliminary data.</text>
</comment>
<gene>
    <name evidence="2" type="ORF">NM961_02945</name>
</gene>
<evidence type="ECO:0000313" key="3">
    <source>
        <dbReference type="Proteomes" id="UP001165498"/>
    </source>
</evidence>
<dbReference type="Proteomes" id="UP001165498">
    <property type="component" value="Unassembled WGS sequence"/>
</dbReference>
<protein>
    <submittedName>
        <fullName evidence="2">YdeI/OmpD-associated family protein</fullName>
    </submittedName>
</protein>
<reference evidence="2" key="1">
    <citation type="submission" date="2022-07" db="EMBL/GenBank/DDBJ databases">
        <title>Tahibacter sp., a new gammaproteobacterium isolated from the silt sample collected at pig farm.</title>
        <authorList>
            <person name="Chen H."/>
        </authorList>
    </citation>
    <scope>NUCLEOTIDE SEQUENCE</scope>
    <source>
        <strain evidence="2">P2K</strain>
    </source>
</reference>
<dbReference type="Pfam" id="PF08818">
    <property type="entry name" value="DUF1801"/>
    <property type="match status" value="1"/>
</dbReference>
<organism evidence="2 3">
    <name type="scientific">Tahibacter harae</name>
    <dbReference type="NCBI Taxonomy" id="2963937"/>
    <lineage>
        <taxon>Bacteria</taxon>
        <taxon>Pseudomonadati</taxon>
        <taxon>Pseudomonadota</taxon>
        <taxon>Gammaproteobacteria</taxon>
        <taxon>Lysobacterales</taxon>
        <taxon>Rhodanobacteraceae</taxon>
        <taxon>Tahibacter</taxon>
    </lineage>
</organism>
<evidence type="ECO:0000259" key="1">
    <source>
        <dbReference type="Pfam" id="PF08818"/>
    </source>
</evidence>
<accession>A0ABT1QMA2</accession>
<dbReference type="EMBL" id="JANFQO010000002">
    <property type="protein sequence ID" value="MCQ4163661.1"/>
    <property type="molecule type" value="Genomic_DNA"/>
</dbReference>
<evidence type="ECO:0000313" key="2">
    <source>
        <dbReference type="EMBL" id="MCQ4163661.1"/>
    </source>
</evidence>
<proteinExistence type="predicted"/>
<dbReference type="Gene3D" id="3.90.1150.200">
    <property type="match status" value="1"/>
</dbReference>
<feature type="domain" description="YdhG-like" evidence="1">
    <location>
        <begin position="20"/>
        <end position="110"/>
    </location>
</feature>
<dbReference type="RefSeq" id="WP_255911090.1">
    <property type="nucleotide sequence ID" value="NZ_JANFQO010000002.1"/>
</dbReference>
<dbReference type="InterPro" id="IPR014922">
    <property type="entry name" value="YdhG-like"/>
</dbReference>
<sequence length="200" mass="22640">MGTRDPRVDAYIARSAEFARPILEYLREAVHQHCPEVQETIKWSSPFFDYRGPLCHMAAFKQHCAFGFWKGALFLADAKNAEAMGQFGRITAIKEAPGRKVLAGYIRQAMKLNEDGVQPARKTKDAAPRPPAEVPGDLAAALEKNRKAAAVFAAFSPSNKREYIEWLTEAKREETRQKRLAQAVEWMAEGKPRNWKYMQG</sequence>
<name>A0ABT1QMA2_9GAMM</name>
<dbReference type="SUPFAM" id="SSF159888">
    <property type="entry name" value="YdhG-like"/>
    <property type="match status" value="1"/>
</dbReference>
<dbReference type="Pfam" id="PF13376">
    <property type="entry name" value="OmdA"/>
    <property type="match status" value="1"/>
</dbReference>